<accession>A0A1J5NWT3</accession>
<dbReference type="AlphaFoldDB" id="A0A1J5NWT3"/>
<organism evidence="2">
    <name type="scientific">mine drainage metagenome</name>
    <dbReference type="NCBI Taxonomy" id="410659"/>
    <lineage>
        <taxon>unclassified sequences</taxon>
        <taxon>metagenomes</taxon>
        <taxon>ecological metagenomes</taxon>
    </lineage>
</organism>
<reference evidence="2" key="1">
    <citation type="submission" date="2016-10" db="EMBL/GenBank/DDBJ databases">
        <title>Sequence of Gallionella enrichment culture.</title>
        <authorList>
            <person name="Poehlein A."/>
            <person name="Muehling M."/>
            <person name="Daniel R."/>
        </authorList>
    </citation>
    <scope>NUCLEOTIDE SEQUENCE</scope>
</reference>
<evidence type="ECO:0000256" key="1">
    <source>
        <dbReference type="SAM" id="MobiDB-lite"/>
    </source>
</evidence>
<protein>
    <submittedName>
        <fullName evidence="2">Uncharacterized protein</fullName>
    </submittedName>
</protein>
<feature type="compositionally biased region" description="Basic and acidic residues" evidence="1">
    <location>
        <begin position="29"/>
        <end position="39"/>
    </location>
</feature>
<proteinExistence type="predicted"/>
<gene>
    <name evidence="2" type="ORF">GALL_552510</name>
</gene>
<sequence>MGRLLKPGQQPKRRGLAAAGRADQGGDLTRAEAEIEGPERAAAPGIVHLDSGEFGDGVH</sequence>
<dbReference type="AntiFam" id="ANF00095">
    <property type="entry name" value="Shadow ORF (opposite ABC transporters)"/>
</dbReference>
<feature type="region of interest" description="Disordered" evidence="1">
    <location>
        <begin position="1"/>
        <end position="59"/>
    </location>
</feature>
<dbReference type="EMBL" id="MLJW01009210">
    <property type="protein sequence ID" value="OIQ63206.1"/>
    <property type="molecule type" value="Genomic_DNA"/>
</dbReference>
<comment type="caution">
    <text evidence="2">The sequence shown here is derived from an EMBL/GenBank/DDBJ whole genome shotgun (WGS) entry which is preliminary data.</text>
</comment>
<evidence type="ECO:0000313" key="2">
    <source>
        <dbReference type="EMBL" id="OIQ63206.1"/>
    </source>
</evidence>
<name>A0A1J5NWT3_9ZZZZ</name>